<organism evidence="3 4">
    <name type="scientific">Salinomyces thailandicus</name>
    <dbReference type="NCBI Taxonomy" id="706561"/>
    <lineage>
        <taxon>Eukaryota</taxon>
        <taxon>Fungi</taxon>
        <taxon>Dikarya</taxon>
        <taxon>Ascomycota</taxon>
        <taxon>Pezizomycotina</taxon>
        <taxon>Dothideomycetes</taxon>
        <taxon>Dothideomycetidae</taxon>
        <taxon>Mycosphaerellales</taxon>
        <taxon>Teratosphaeriaceae</taxon>
        <taxon>Salinomyces</taxon>
    </lineage>
</organism>
<feature type="compositionally biased region" description="Low complexity" evidence="1">
    <location>
        <begin position="422"/>
        <end position="433"/>
    </location>
</feature>
<dbReference type="SUPFAM" id="SSF81296">
    <property type="entry name" value="E set domains"/>
    <property type="match status" value="1"/>
</dbReference>
<feature type="compositionally biased region" description="Pro residues" evidence="1">
    <location>
        <begin position="87"/>
        <end position="103"/>
    </location>
</feature>
<evidence type="ECO:0000256" key="2">
    <source>
        <dbReference type="SAM" id="Phobius"/>
    </source>
</evidence>
<dbReference type="CDD" id="cd02859">
    <property type="entry name" value="E_set_AMPKbeta_like_N"/>
    <property type="match status" value="1"/>
</dbReference>
<evidence type="ECO:0008006" key="5">
    <source>
        <dbReference type="Google" id="ProtNLM"/>
    </source>
</evidence>
<dbReference type="EMBL" id="NAJL01000013">
    <property type="protein sequence ID" value="TKA29753.1"/>
    <property type="molecule type" value="Genomic_DNA"/>
</dbReference>
<feature type="compositionally biased region" description="Basic and acidic residues" evidence="1">
    <location>
        <begin position="356"/>
        <end position="378"/>
    </location>
</feature>
<dbReference type="Gene3D" id="2.60.40.10">
    <property type="entry name" value="Immunoglobulins"/>
    <property type="match status" value="1"/>
</dbReference>
<dbReference type="OrthoDB" id="5350410at2759"/>
<feature type="compositionally biased region" description="Low complexity" evidence="1">
    <location>
        <begin position="204"/>
        <end position="216"/>
    </location>
</feature>
<feature type="region of interest" description="Disordered" evidence="1">
    <location>
        <begin position="204"/>
        <end position="283"/>
    </location>
</feature>
<feature type="transmembrane region" description="Helical" evidence="2">
    <location>
        <begin position="600"/>
        <end position="619"/>
    </location>
</feature>
<feature type="region of interest" description="Disordered" evidence="1">
    <location>
        <begin position="410"/>
        <end position="455"/>
    </location>
</feature>
<sequence length="622" mass="66794">MRHSRTVKDLKAAYEARADSTASLPSLSQSVQSTNNATMKKFANPVKTSIDSVLGTSKSALQLPLPTVAGPTSSSAPTTPTSESSPRPTPLKHPSWIGPPRPLTPGLHAMKQPVTIEYSLAGLQPPVYVCTSLSDPQWQAVEMDSEKKADSEYRFFKWFTGEDGEYQYKFRLGPGEWWATDDSKPMVDDGSGNKNNLLVVKATPASGTSAPTAPTPADQPRVTSARSVPQPKDVPELPKQASISEPVAPAPTSSAQAPKTETTSQSAADSALSNKPHGIQLPGLGFDKLKHAHTPAPAPAMAHEVVPEPHKAEKVQNVSLPSASSLFATLASPAVASPAVAPLMKHEYFTLPTQVRDQRDAKPEESDHGDEHGVEHDGPPLLQHESLAPASEEQTQAPLMRYESMALGHHKHDADAGPGAFSPSVSSLSSSHSSMEHAVAPEPGPNDHSLEHFPSDQDGIFAHIRRASMTAAEDEVRNAIKGWSKSPPASGQGSPLASLPSVQEDEDEELAELRAAEYEEYDQERANSEELDPVAEERPAPPLTPPMTPHEADKIITRVMSAIVETKSHTDVKKETHIVADYEQKRGIFGIMADIVMRPMAWFTLAGLVLAVAAGVYKLRYA</sequence>
<name>A0A4U0U3V7_9PEZI</name>
<feature type="region of interest" description="Disordered" evidence="1">
    <location>
        <begin position="482"/>
        <end position="549"/>
    </location>
</feature>
<dbReference type="AlphaFoldDB" id="A0A4U0U3V7"/>
<dbReference type="Proteomes" id="UP000308549">
    <property type="component" value="Unassembled WGS sequence"/>
</dbReference>
<keyword evidence="2" id="KW-0812">Transmembrane</keyword>
<feature type="compositionally biased region" description="Low complexity" evidence="1">
    <location>
        <begin position="71"/>
        <end position="86"/>
    </location>
</feature>
<accession>A0A4U0U3V7</accession>
<protein>
    <recommendedName>
        <fullName evidence="5">AMP-activated protein kinase glycogen-binding domain-containing protein</fullName>
    </recommendedName>
</protein>
<evidence type="ECO:0000256" key="1">
    <source>
        <dbReference type="SAM" id="MobiDB-lite"/>
    </source>
</evidence>
<comment type="caution">
    <text evidence="3">The sequence shown here is derived from an EMBL/GenBank/DDBJ whole genome shotgun (WGS) entry which is preliminary data.</text>
</comment>
<gene>
    <name evidence="3" type="ORF">B0A50_03116</name>
</gene>
<feature type="region of interest" description="Disordered" evidence="1">
    <location>
        <begin position="64"/>
        <end position="104"/>
    </location>
</feature>
<evidence type="ECO:0000313" key="3">
    <source>
        <dbReference type="EMBL" id="TKA29753.1"/>
    </source>
</evidence>
<keyword evidence="2" id="KW-1133">Transmembrane helix</keyword>
<keyword evidence="4" id="KW-1185">Reference proteome</keyword>
<feature type="compositionally biased region" description="Basic and acidic residues" evidence="1">
    <location>
        <begin position="511"/>
        <end position="528"/>
    </location>
</feature>
<proteinExistence type="predicted"/>
<dbReference type="InterPro" id="IPR013783">
    <property type="entry name" value="Ig-like_fold"/>
</dbReference>
<evidence type="ECO:0000313" key="4">
    <source>
        <dbReference type="Proteomes" id="UP000308549"/>
    </source>
</evidence>
<keyword evidence="2" id="KW-0472">Membrane</keyword>
<feature type="region of interest" description="Disordered" evidence="1">
    <location>
        <begin position="351"/>
        <end position="383"/>
    </location>
</feature>
<reference evidence="3 4" key="1">
    <citation type="submission" date="2017-03" db="EMBL/GenBank/DDBJ databases">
        <title>Genomes of endolithic fungi from Antarctica.</title>
        <authorList>
            <person name="Coleine C."/>
            <person name="Masonjones S."/>
            <person name="Stajich J.E."/>
        </authorList>
    </citation>
    <scope>NUCLEOTIDE SEQUENCE [LARGE SCALE GENOMIC DNA]</scope>
    <source>
        <strain evidence="3 4">CCFEE 6315</strain>
    </source>
</reference>
<dbReference type="InterPro" id="IPR014756">
    <property type="entry name" value="Ig_E-set"/>
</dbReference>
<feature type="compositionally biased region" description="Polar residues" evidence="1">
    <location>
        <begin position="251"/>
        <end position="273"/>
    </location>
</feature>